<accession>A0A5N5SUJ0</accession>
<dbReference type="InterPro" id="IPR000580">
    <property type="entry name" value="TSC22/Bun"/>
</dbReference>
<dbReference type="GO" id="GO:0005829">
    <property type="term" value="C:cytosol"/>
    <property type="evidence" value="ECO:0007669"/>
    <property type="project" value="TreeGrafter"/>
</dbReference>
<dbReference type="AlphaFoldDB" id="A0A5N5SUJ0"/>
<feature type="compositionally biased region" description="Basic residues" evidence="1">
    <location>
        <begin position="160"/>
        <end position="170"/>
    </location>
</feature>
<feature type="region of interest" description="Disordered" evidence="1">
    <location>
        <begin position="263"/>
        <end position="284"/>
    </location>
</feature>
<comment type="caution">
    <text evidence="2">The sequence shown here is derived from an EMBL/GenBank/DDBJ whole genome shotgun (WGS) entry which is preliminary data.</text>
</comment>
<feature type="compositionally biased region" description="Low complexity" evidence="1">
    <location>
        <begin position="141"/>
        <end position="159"/>
    </location>
</feature>
<dbReference type="EMBL" id="SEYY01019811">
    <property type="protein sequence ID" value="KAB7497871.1"/>
    <property type="molecule type" value="Genomic_DNA"/>
</dbReference>
<keyword evidence="4" id="KW-1185">Reference proteome</keyword>
<dbReference type="OrthoDB" id="8961796at2759"/>
<evidence type="ECO:0000313" key="3">
    <source>
        <dbReference type="EMBL" id="KAB7500688.1"/>
    </source>
</evidence>
<dbReference type="EMBL" id="SEYY01013071">
    <property type="protein sequence ID" value="KAB7500688.1"/>
    <property type="molecule type" value="Genomic_DNA"/>
</dbReference>
<dbReference type="GO" id="GO:0006357">
    <property type="term" value="P:regulation of transcription by RNA polymerase II"/>
    <property type="evidence" value="ECO:0007669"/>
    <property type="project" value="InterPro"/>
</dbReference>
<feature type="region of interest" description="Disordered" evidence="1">
    <location>
        <begin position="13"/>
        <end position="38"/>
    </location>
</feature>
<feature type="compositionally biased region" description="Low complexity" evidence="1">
    <location>
        <begin position="263"/>
        <end position="277"/>
    </location>
</feature>
<evidence type="ECO:0000313" key="4">
    <source>
        <dbReference type="Proteomes" id="UP000326759"/>
    </source>
</evidence>
<dbReference type="CDD" id="cd21936">
    <property type="entry name" value="ZIP_TSC22D"/>
    <property type="match status" value="1"/>
</dbReference>
<feature type="region of interest" description="Disordered" evidence="1">
    <location>
        <begin position="115"/>
        <end position="192"/>
    </location>
</feature>
<organism evidence="2 4">
    <name type="scientific">Armadillidium nasatum</name>
    <dbReference type="NCBI Taxonomy" id="96803"/>
    <lineage>
        <taxon>Eukaryota</taxon>
        <taxon>Metazoa</taxon>
        <taxon>Ecdysozoa</taxon>
        <taxon>Arthropoda</taxon>
        <taxon>Crustacea</taxon>
        <taxon>Multicrustacea</taxon>
        <taxon>Malacostraca</taxon>
        <taxon>Eumalacostraca</taxon>
        <taxon>Peracarida</taxon>
        <taxon>Isopoda</taxon>
        <taxon>Oniscidea</taxon>
        <taxon>Crinocheta</taxon>
        <taxon>Armadillidiidae</taxon>
        <taxon>Armadillidium</taxon>
    </lineage>
</organism>
<dbReference type="Pfam" id="PF01166">
    <property type="entry name" value="TSC22"/>
    <property type="match status" value="1"/>
</dbReference>
<protein>
    <submittedName>
        <fullName evidence="2">TSC22 domain family protein 4</fullName>
    </submittedName>
</protein>
<dbReference type="PANTHER" id="PTHR46745">
    <property type="entry name" value="TSC22 DOMAIN FAMILY PROTEIN 1"/>
    <property type="match status" value="1"/>
</dbReference>
<sequence length="284" mass="31640">MIMETLSCGYPVGPTGLGSSPMTPPASPPDSHSFNPHECSPQLYSETPYSQTTFSSTPIHHHNNFLPRYVEDDANNNNSIYKSIHDDRINNNSTDALLGDLSSLSISEQVIEEEDDLSNRFSASDFTPPPSEVSETDEIASRISSTRSTPKSSISSGRSSKSKKNSRSKAKTSTESTDSGFGSRVDDDPSSRKDSFVYDVRLPDEQFLFFVPDLDLVKSHLMFAVREEVDVLKDRIVELMDRIKHLECENSVLRQYASPEVLQQLPNPLPPHQMQQPPHHPTTS</sequence>
<gene>
    <name evidence="2" type="ORF">Anas_05647</name>
    <name evidence="3" type="ORF">Anas_14686</name>
</gene>
<dbReference type="Gene3D" id="1.20.5.490">
    <property type="entry name" value="Single helix bin"/>
    <property type="match status" value="1"/>
</dbReference>
<dbReference type="GO" id="GO:0043066">
    <property type="term" value="P:negative regulation of apoptotic process"/>
    <property type="evidence" value="ECO:0007669"/>
    <property type="project" value="TreeGrafter"/>
</dbReference>
<dbReference type="SUPFAM" id="SSF58026">
    <property type="entry name" value="Delta-sleep-inducing peptide immunoreactive peptide"/>
    <property type="match status" value="1"/>
</dbReference>
<dbReference type="GO" id="GO:0005634">
    <property type="term" value="C:nucleus"/>
    <property type="evidence" value="ECO:0007669"/>
    <property type="project" value="TreeGrafter"/>
</dbReference>
<dbReference type="Proteomes" id="UP000326759">
    <property type="component" value="Unassembled WGS sequence"/>
</dbReference>
<dbReference type="GO" id="GO:0008284">
    <property type="term" value="P:positive regulation of cell population proliferation"/>
    <property type="evidence" value="ECO:0007669"/>
    <property type="project" value="TreeGrafter"/>
</dbReference>
<name>A0A5N5SUJ0_9CRUS</name>
<reference evidence="2 4" key="1">
    <citation type="journal article" date="2019" name="PLoS Biol.">
        <title>Sex chromosomes control vertical transmission of feminizing Wolbachia symbionts in an isopod.</title>
        <authorList>
            <person name="Becking T."/>
            <person name="Chebbi M.A."/>
            <person name="Giraud I."/>
            <person name="Moumen B."/>
            <person name="Laverre T."/>
            <person name="Caubet Y."/>
            <person name="Peccoud J."/>
            <person name="Gilbert C."/>
            <person name="Cordaux R."/>
        </authorList>
    </citation>
    <scope>NUCLEOTIDE SEQUENCE [LARGE SCALE GENOMIC DNA]</scope>
    <source>
        <strain evidence="2">ANa2</strain>
        <tissue evidence="2">Whole body excluding digestive tract and cuticle</tissue>
    </source>
</reference>
<proteinExistence type="predicted"/>
<evidence type="ECO:0000256" key="1">
    <source>
        <dbReference type="SAM" id="MobiDB-lite"/>
    </source>
</evidence>
<evidence type="ECO:0000313" key="2">
    <source>
        <dbReference type="EMBL" id="KAB7497871.1"/>
    </source>
</evidence>
<dbReference type="PANTHER" id="PTHR46745:SF1">
    <property type="entry name" value="TSC22 DOMAIN FAMILY PROTEIN 1"/>
    <property type="match status" value="1"/>
</dbReference>